<evidence type="ECO:0000256" key="1">
    <source>
        <dbReference type="SAM" id="MobiDB-lite"/>
    </source>
</evidence>
<evidence type="ECO:0000313" key="2">
    <source>
        <dbReference type="EMBL" id="KAH7424914.1"/>
    </source>
</evidence>
<reference evidence="2" key="1">
    <citation type="submission" date="2021-08" db="EMBL/GenBank/DDBJ databases">
        <title>WGS assembly of Ceratopteris richardii.</title>
        <authorList>
            <person name="Marchant D.B."/>
            <person name="Chen G."/>
            <person name="Jenkins J."/>
            <person name="Shu S."/>
            <person name="Leebens-Mack J."/>
            <person name="Grimwood J."/>
            <person name="Schmutz J."/>
            <person name="Soltis P."/>
            <person name="Soltis D."/>
            <person name="Chen Z.-H."/>
        </authorList>
    </citation>
    <scope>NUCLEOTIDE SEQUENCE</scope>
    <source>
        <strain evidence="2">Whitten #5841</strain>
        <tissue evidence="2">Leaf</tissue>
    </source>
</reference>
<feature type="region of interest" description="Disordered" evidence="1">
    <location>
        <begin position="1"/>
        <end position="47"/>
    </location>
</feature>
<evidence type="ECO:0000313" key="3">
    <source>
        <dbReference type="Proteomes" id="UP000825935"/>
    </source>
</evidence>
<keyword evidence="3" id="KW-1185">Reference proteome</keyword>
<accession>A0A8T2TU51</accession>
<dbReference type="PANTHER" id="PTHR47512:SF3">
    <property type="entry name" value="CHALCONE-FLAVONONE ISOMERASE FAMILY PROTEIN"/>
    <property type="match status" value="1"/>
</dbReference>
<gene>
    <name evidence="2" type="ORF">KP509_11G031400</name>
</gene>
<dbReference type="Proteomes" id="UP000825935">
    <property type="component" value="Chromosome 11"/>
</dbReference>
<dbReference type="AlphaFoldDB" id="A0A8T2TU51"/>
<feature type="compositionally biased region" description="Acidic residues" evidence="1">
    <location>
        <begin position="363"/>
        <end position="378"/>
    </location>
</feature>
<dbReference type="PANTHER" id="PTHR47512">
    <property type="entry name" value="EXPRESSED PROTEIN"/>
    <property type="match status" value="1"/>
</dbReference>
<proteinExistence type="predicted"/>
<sequence>MPHSTSETPISIKAPLTGASPACKPASVSSEKYQSDSNSIRRSAMAGRGRRRALADLGDNDSPVIGLFQVVHNCAADQNYPWDLKCVLDNSKFPIQSPYTDPSETPIGENLLRSQVQLLLQSVESDAPTNHKPAVSLRALCHLQPNSMESPALKLVAPTPVKTPRHSVSTCIFPAPISYDSALNGKSRNSALNSCQDQELSAKSCIQEDGGREIHPVETKEEDSASKLFVDVHISPSCEIPKFEYLPISRGSDDRHIIITESVYPGNNRHIVQTAPLISEGYALGFKTTRTLQFDSPNKTPSGNTSCSAGMTFLQAEEIGLLMREQVTEDDTTSEWSTLVNVSSAGRRRGTPYPKGSFVAHIEEDEDDNLESGFEEDGEGHNNRGPPENGSKKVRISHDSDVEM</sequence>
<feature type="region of interest" description="Disordered" evidence="1">
    <location>
        <begin position="344"/>
        <end position="404"/>
    </location>
</feature>
<feature type="compositionally biased region" description="Polar residues" evidence="1">
    <location>
        <begin position="27"/>
        <end position="40"/>
    </location>
</feature>
<dbReference type="OrthoDB" id="162989at2759"/>
<protein>
    <submittedName>
        <fullName evidence="2">Uncharacterized protein</fullName>
    </submittedName>
</protein>
<comment type="caution">
    <text evidence="2">The sequence shown here is derived from an EMBL/GenBank/DDBJ whole genome shotgun (WGS) entry which is preliminary data.</text>
</comment>
<dbReference type="EMBL" id="CM035416">
    <property type="protein sequence ID" value="KAH7424914.1"/>
    <property type="molecule type" value="Genomic_DNA"/>
</dbReference>
<name>A0A8T2TU51_CERRI</name>
<organism evidence="2 3">
    <name type="scientific">Ceratopteris richardii</name>
    <name type="common">Triangle waterfern</name>
    <dbReference type="NCBI Taxonomy" id="49495"/>
    <lineage>
        <taxon>Eukaryota</taxon>
        <taxon>Viridiplantae</taxon>
        <taxon>Streptophyta</taxon>
        <taxon>Embryophyta</taxon>
        <taxon>Tracheophyta</taxon>
        <taxon>Polypodiopsida</taxon>
        <taxon>Polypodiidae</taxon>
        <taxon>Polypodiales</taxon>
        <taxon>Pteridineae</taxon>
        <taxon>Pteridaceae</taxon>
        <taxon>Parkerioideae</taxon>
        <taxon>Ceratopteris</taxon>
    </lineage>
</organism>